<comment type="caution">
    <text evidence="6">The sequence shown here is derived from an EMBL/GenBank/DDBJ whole genome shotgun (WGS) entry which is preliminary data.</text>
</comment>
<keyword evidence="1 3" id="KW-0597">Phosphoprotein</keyword>
<dbReference type="InterPro" id="IPR001789">
    <property type="entry name" value="Sig_transdc_resp-reg_receiver"/>
</dbReference>
<dbReference type="AlphaFoldDB" id="A0A833LYZ4"/>
<dbReference type="Pfam" id="PF00196">
    <property type="entry name" value="GerE"/>
    <property type="match status" value="1"/>
</dbReference>
<dbReference type="GO" id="GO:0000160">
    <property type="term" value="P:phosphorelay signal transduction system"/>
    <property type="evidence" value="ECO:0007669"/>
    <property type="project" value="InterPro"/>
</dbReference>
<dbReference type="PANTHER" id="PTHR45566:SF2">
    <property type="entry name" value="NARL SUBFAMILY"/>
    <property type="match status" value="1"/>
</dbReference>
<feature type="domain" description="Response regulatory" evidence="5">
    <location>
        <begin position="2"/>
        <end position="118"/>
    </location>
</feature>
<dbReference type="InterPro" id="IPR058245">
    <property type="entry name" value="NreC/VraR/RcsB-like_REC"/>
</dbReference>
<evidence type="ECO:0000313" key="7">
    <source>
        <dbReference type="Proteomes" id="UP000460298"/>
    </source>
</evidence>
<dbReference type="Pfam" id="PF00072">
    <property type="entry name" value="Response_reg"/>
    <property type="match status" value="1"/>
</dbReference>
<sequence length="204" mass="22433">MHIILADDHTLFREGLASLLQRKLEISKVYEADDVAGLLAHLERPVHFSLILVDYTMPGMEGMATVRRIVELSARPVVVISAIGDRSLIRELFHSGVAGFIPKTARSELMIGALQLVLSGGIYVPDILLDVGEAEPSDMAPLSERQIGILRQIAEGKSNREIASSLNISEHTVRVHITALMKIYGAANRTRLVMLVRSRGHLLI</sequence>
<dbReference type="CDD" id="cd06170">
    <property type="entry name" value="LuxR_C_like"/>
    <property type="match status" value="1"/>
</dbReference>
<proteinExistence type="predicted"/>
<evidence type="ECO:0000256" key="2">
    <source>
        <dbReference type="ARBA" id="ARBA00023125"/>
    </source>
</evidence>
<reference evidence="6 7" key="1">
    <citation type="submission" date="2019-10" db="EMBL/GenBank/DDBJ databases">
        <title>Extracellular Electron Transfer in a Candidatus Methanoperedens spp. Enrichment Culture.</title>
        <authorList>
            <person name="Berger S."/>
            <person name="Rangel Shaw D."/>
            <person name="Berben T."/>
            <person name="In 'T Zandt M."/>
            <person name="Frank J."/>
            <person name="Reimann J."/>
            <person name="Jetten M.S.M."/>
            <person name="Welte C.U."/>
        </authorList>
    </citation>
    <scope>NUCLEOTIDE SEQUENCE [LARGE SCALE GENOMIC DNA]</scope>
    <source>
        <strain evidence="6">SB12</strain>
    </source>
</reference>
<evidence type="ECO:0000259" key="4">
    <source>
        <dbReference type="PROSITE" id="PS50043"/>
    </source>
</evidence>
<dbReference type="Gene3D" id="3.40.50.2300">
    <property type="match status" value="1"/>
</dbReference>
<name>A0A833LYZ4_9LEPT</name>
<gene>
    <name evidence="6" type="ORF">F9K24_08310</name>
</gene>
<keyword evidence="2" id="KW-0238">DNA-binding</keyword>
<dbReference type="SUPFAM" id="SSF52172">
    <property type="entry name" value="CheY-like"/>
    <property type="match status" value="1"/>
</dbReference>
<evidence type="ECO:0000256" key="1">
    <source>
        <dbReference type="ARBA" id="ARBA00022553"/>
    </source>
</evidence>
<accession>A0A833LYZ4</accession>
<dbReference type="InterPro" id="IPR011006">
    <property type="entry name" value="CheY-like_superfamily"/>
</dbReference>
<dbReference type="SMART" id="SM00448">
    <property type="entry name" value="REC"/>
    <property type="match status" value="1"/>
</dbReference>
<dbReference type="SUPFAM" id="SSF46894">
    <property type="entry name" value="C-terminal effector domain of the bipartite response regulators"/>
    <property type="match status" value="1"/>
</dbReference>
<dbReference type="SMART" id="SM00421">
    <property type="entry name" value="HTH_LUXR"/>
    <property type="match status" value="1"/>
</dbReference>
<dbReference type="InterPro" id="IPR036388">
    <property type="entry name" value="WH-like_DNA-bd_sf"/>
</dbReference>
<dbReference type="InterPro" id="IPR000792">
    <property type="entry name" value="Tscrpt_reg_LuxR_C"/>
</dbReference>
<protein>
    <submittedName>
        <fullName evidence="6">Response regulator transcription factor</fullName>
    </submittedName>
</protein>
<dbReference type="Gene3D" id="1.10.10.10">
    <property type="entry name" value="Winged helix-like DNA-binding domain superfamily/Winged helix DNA-binding domain"/>
    <property type="match status" value="1"/>
</dbReference>
<dbReference type="PROSITE" id="PS50043">
    <property type="entry name" value="HTH_LUXR_2"/>
    <property type="match status" value="1"/>
</dbReference>
<dbReference type="EMBL" id="WBUI01000006">
    <property type="protein sequence ID" value="KAB2933342.1"/>
    <property type="molecule type" value="Genomic_DNA"/>
</dbReference>
<dbReference type="InterPro" id="IPR051015">
    <property type="entry name" value="EvgA-like"/>
</dbReference>
<evidence type="ECO:0000259" key="5">
    <source>
        <dbReference type="PROSITE" id="PS50110"/>
    </source>
</evidence>
<dbReference type="PANTHER" id="PTHR45566">
    <property type="entry name" value="HTH-TYPE TRANSCRIPTIONAL REGULATOR YHJB-RELATED"/>
    <property type="match status" value="1"/>
</dbReference>
<evidence type="ECO:0000256" key="3">
    <source>
        <dbReference type="PROSITE-ProRule" id="PRU00169"/>
    </source>
</evidence>
<dbReference type="GO" id="GO:0003677">
    <property type="term" value="F:DNA binding"/>
    <property type="evidence" value="ECO:0007669"/>
    <property type="project" value="UniProtKB-KW"/>
</dbReference>
<dbReference type="InterPro" id="IPR016032">
    <property type="entry name" value="Sig_transdc_resp-reg_C-effctor"/>
</dbReference>
<feature type="domain" description="HTH luxR-type" evidence="4">
    <location>
        <begin position="135"/>
        <end position="200"/>
    </location>
</feature>
<dbReference type="CDD" id="cd17535">
    <property type="entry name" value="REC_NarL-like"/>
    <property type="match status" value="1"/>
</dbReference>
<organism evidence="6 7">
    <name type="scientific">Leptonema illini</name>
    <dbReference type="NCBI Taxonomy" id="183"/>
    <lineage>
        <taxon>Bacteria</taxon>
        <taxon>Pseudomonadati</taxon>
        <taxon>Spirochaetota</taxon>
        <taxon>Spirochaetia</taxon>
        <taxon>Leptospirales</taxon>
        <taxon>Leptospiraceae</taxon>
        <taxon>Leptonema</taxon>
    </lineage>
</organism>
<dbReference type="Proteomes" id="UP000460298">
    <property type="component" value="Unassembled WGS sequence"/>
</dbReference>
<dbReference type="GO" id="GO:0006355">
    <property type="term" value="P:regulation of DNA-templated transcription"/>
    <property type="evidence" value="ECO:0007669"/>
    <property type="project" value="InterPro"/>
</dbReference>
<evidence type="ECO:0000313" key="6">
    <source>
        <dbReference type="EMBL" id="KAB2933342.1"/>
    </source>
</evidence>
<dbReference type="PROSITE" id="PS50110">
    <property type="entry name" value="RESPONSE_REGULATORY"/>
    <property type="match status" value="1"/>
</dbReference>
<feature type="modified residue" description="4-aspartylphosphate" evidence="3">
    <location>
        <position position="54"/>
    </location>
</feature>
<dbReference type="PRINTS" id="PR00038">
    <property type="entry name" value="HTHLUXR"/>
</dbReference>